<evidence type="ECO:0000313" key="4">
    <source>
        <dbReference type="EMBL" id="MBR9971360.1"/>
    </source>
</evidence>
<dbReference type="RefSeq" id="WP_211547065.1">
    <property type="nucleotide sequence ID" value="NZ_JAGTUF010000004.1"/>
</dbReference>
<dbReference type="Pfam" id="PF01041">
    <property type="entry name" value="DegT_DnrJ_EryC1"/>
    <property type="match status" value="1"/>
</dbReference>
<keyword evidence="4" id="KW-0032">Aminotransferase</keyword>
<dbReference type="InterPro" id="IPR000653">
    <property type="entry name" value="DegT/StrS_aminotransferase"/>
</dbReference>
<comment type="similarity">
    <text evidence="2 3">Belongs to the DegT/DnrJ/EryC1 family.</text>
</comment>
<dbReference type="Gene3D" id="3.40.640.10">
    <property type="entry name" value="Type I PLP-dependent aspartate aminotransferase-like (Major domain)"/>
    <property type="match status" value="1"/>
</dbReference>
<sequence length="361" mass="39154">MSFSLPVMRPLLPTRRALAPYLRRIDHNRWYSNMGPLAQELALRLGHHHGAPALPLANATVGLTAALLAHDLPPGGRCLMPSWSFAATAQAARMAGLTPFFCDVAPEHGQLTPQLAEQSLATAAGPVVAVMPVCPFGHPVDWLGWQDFRRRHSVAVIIDAAAAFDTVQASEIPAVVSLHATKALGAGEGGYALCRDEELLRRMVRVINFGMDESRQSVTLGGNGKLSEYHAAVALAGLDHWPQRRRRLATLLGRLRRAVGDFAHWPAGLGDAYVTSTACVGFADSWAMEQALRDHGIETRRWWSGPLHRHPAFADGQQLPITEHLAATTLGLPCWIGMGRTEITALAQALAHVNHDRPATR</sequence>
<dbReference type="GO" id="GO:0008483">
    <property type="term" value="F:transaminase activity"/>
    <property type="evidence" value="ECO:0007669"/>
    <property type="project" value="UniProtKB-KW"/>
</dbReference>
<dbReference type="InterPro" id="IPR015424">
    <property type="entry name" value="PyrdxlP-dep_Trfase"/>
</dbReference>
<organism evidence="4 5">
    <name type="scientific">Magnetospirillum sulfuroxidans</name>
    <dbReference type="NCBI Taxonomy" id="611300"/>
    <lineage>
        <taxon>Bacteria</taxon>
        <taxon>Pseudomonadati</taxon>
        <taxon>Pseudomonadota</taxon>
        <taxon>Alphaproteobacteria</taxon>
        <taxon>Rhodospirillales</taxon>
        <taxon>Rhodospirillaceae</taxon>
        <taxon>Magnetospirillum</taxon>
    </lineage>
</organism>
<evidence type="ECO:0000313" key="5">
    <source>
        <dbReference type="Proteomes" id="UP000680714"/>
    </source>
</evidence>
<name>A0ABS5IAC3_9PROT</name>
<evidence type="ECO:0000256" key="2">
    <source>
        <dbReference type="ARBA" id="ARBA00037999"/>
    </source>
</evidence>
<dbReference type="SUPFAM" id="SSF53383">
    <property type="entry name" value="PLP-dependent transferases"/>
    <property type="match status" value="1"/>
</dbReference>
<accession>A0ABS5IAC3</accession>
<keyword evidence="4" id="KW-0808">Transferase</keyword>
<dbReference type="EMBL" id="JAGTUF010000004">
    <property type="protein sequence ID" value="MBR9971360.1"/>
    <property type="molecule type" value="Genomic_DNA"/>
</dbReference>
<keyword evidence="1 3" id="KW-0663">Pyridoxal phosphate</keyword>
<protein>
    <submittedName>
        <fullName evidence="4">DegT/DnrJ/EryC1/StrS family aminotransferase</fullName>
    </submittedName>
</protein>
<dbReference type="Proteomes" id="UP000680714">
    <property type="component" value="Unassembled WGS sequence"/>
</dbReference>
<comment type="caution">
    <text evidence="4">The sequence shown here is derived from an EMBL/GenBank/DDBJ whole genome shotgun (WGS) entry which is preliminary data.</text>
</comment>
<keyword evidence="5" id="KW-1185">Reference proteome</keyword>
<reference evidence="4 5" key="1">
    <citation type="submission" date="2021-04" db="EMBL/GenBank/DDBJ databases">
        <title>Magnetospirillum sulfuroxidans sp. nov., a facultative chemolithoautotrophic sulfur-oxidizing alphaproteobacterium isolated from freshwater sediment and proposals for Paramagetospirillum gen. nov., and Magnetospirillaceae fam. nov.</title>
        <authorList>
            <person name="Koziaeva V."/>
            <person name="Geelhoed J.S."/>
            <person name="Sorokin D.Y."/>
            <person name="Grouzdev D.S."/>
        </authorList>
    </citation>
    <scope>NUCLEOTIDE SEQUENCE [LARGE SCALE GENOMIC DNA]</scope>
    <source>
        <strain evidence="4 5">J10</strain>
    </source>
</reference>
<dbReference type="PIRSF" id="PIRSF000390">
    <property type="entry name" value="PLP_StrS"/>
    <property type="match status" value="1"/>
</dbReference>
<dbReference type="PANTHER" id="PTHR30244:SF9">
    <property type="entry name" value="PROTEIN RV3402C"/>
    <property type="match status" value="1"/>
</dbReference>
<gene>
    <name evidence="4" type="ORF">KEC16_06515</name>
</gene>
<evidence type="ECO:0000256" key="1">
    <source>
        <dbReference type="ARBA" id="ARBA00022898"/>
    </source>
</evidence>
<dbReference type="InterPro" id="IPR015421">
    <property type="entry name" value="PyrdxlP-dep_Trfase_major"/>
</dbReference>
<proteinExistence type="inferred from homology"/>
<evidence type="ECO:0000256" key="3">
    <source>
        <dbReference type="RuleBase" id="RU004508"/>
    </source>
</evidence>
<dbReference type="PANTHER" id="PTHR30244">
    <property type="entry name" value="TRANSAMINASE"/>
    <property type="match status" value="1"/>
</dbReference>